<dbReference type="InterPro" id="IPR016542">
    <property type="entry name" value="PIG-P_GPI19"/>
</dbReference>
<evidence type="ECO:0000259" key="9">
    <source>
        <dbReference type="Pfam" id="PF08510"/>
    </source>
</evidence>
<dbReference type="AlphaFoldDB" id="A0A8J2X0L8"/>
<feature type="transmembrane region" description="Helical" evidence="8">
    <location>
        <begin position="57"/>
        <end position="79"/>
    </location>
</feature>
<reference evidence="11" key="1">
    <citation type="journal article" date="2013" name="Genome Announc.">
        <title>Genome sequence of the food spoilage yeast Zygosaccharomyces bailii CLIB 213(T).</title>
        <authorList>
            <person name="Galeote V."/>
            <person name="Bigey F."/>
            <person name="Devillers H."/>
            <person name="Neuveglise C."/>
            <person name="Dequin S."/>
        </authorList>
    </citation>
    <scope>NUCLEOTIDE SEQUENCE [LARGE SCALE GENOMIC DNA]</scope>
    <source>
        <strain evidence="11">CLIB 213 / ATCC 58445 / CBS 680 / CCRC 21525 / NBRC 1098 / NCYC 1416 / NRRL Y-2227</strain>
    </source>
</reference>
<feature type="transmembrane region" description="Helical" evidence="8">
    <location>
        <begin position="12"/>
        <end position="31"/>
    </location>
</feature>
<dbReference type="PANTHER" id="PTHR46346:SF1">
    <property type="entry name" value="PHOSPHATIDYLINOSITOL N-ACETYLGLUCOSAMINYLTRANSFERASE SUBUNIT P"/>
    <property type="match status" value="1"/>
</dbReference>
<evidence type="ECO:0000313" key="10">
    <source>
        <dbReference type="EMBL" id="CDF89854.1"/>
    </source>
</evidence>
<protein>
    <recommendedName>
        <fullName evidence="7">Phosphatidylinositol N-acetylglucosaminyltransferase subunit GPI19</fullName>
        <ecNumber evidence="7">2.4.1.198</ecNumber>
    </recommendedName>
</protein>
<comment type="subunit">
    <text evidence="7">Component of the phosphatidylinositol N-acetylglucosaminyltransferase (GPI-GlcNAc transferase) complex.</text>
</comment>
<comment type="subcellular location">
    <subcellularLocation>
        <location evidence="7">Endoplasmic reticulum membrane</location>
    </subcellularLocation>
    <subcellularLocation>
        <location evidence="1">Membrane</location>
        <topology evidence="1">Multi-pass membrane protein</topology>
    </subcellularLocation>
</comment>
<dbReference type="GO" id="GO:0005789">
    <property type="term" value="C:endoplasmic reticulum membrane"/>
    <property type="evidence" value="ECO:0007669"/>
    <property type="project" value="UniProtKB-SubCell"/>
</dbReference>
<dbReference type="UniPathway" id="UPA00196"/>
<dbReference type="GO" id="GO:0006506">
    <property type="term" value="P:GPI anchor biosynthetic process"/>
    <property type="evidence" value="ECO:0007669"/>
    <property type="project" value="UniProtKB-UniPathway"/>
</dbReference>
<keyword evidence="4 8" id="KW-0812">Transmembrane</keyword>
<comment type="similarity">
    <text evidence="7">Belongs to the GPI19 family.</text>
</comment>
<comment type="catalytic activity">
    <reaction evidence="7">
        <text>a 1,2-diacyl-sn-glycero-3-phospho-(1D-myo-inositol) + UDP-N-acetyl-alpha-D-glucosamine = a 6-(N-acetyl-alpha-D-glucosaminyl)-1-(1,2-diacyl-sn-glycero-3-phospho)-1D-myo-inositol + UDP + H(+)</text>
        <dbReference type="Rhea" id="RHEA:14789"/>
        <dbReference type="ChEBI" id="CHEBI:15378"/>
        <dbReference type="ChEBI" id="CHEBI:57265"/>
        <dbReference type="ChEBI" id="CHEBI:57705"/>
        <dbReference type="ChEBI" id="CHEBI:57880"/>
        <dbReference type="ChEBI" id="CHEBI:58223"/>
        <dbReference type="EC" id="2.4.1.198"/>
    </reaction>
</comment>
<evidence type="ECO:0000256" key="2">
    <source>
        <dbReference type="ARBA" id="ARBA00004687"/>
    </source>
</evidence>
<keyword evidence="5 8" id="KW-1133">Transmembrane helix</keyword>
<dbReference type="PIRSF" id="PIRSF008765">
    <property type="entry name" value="PIG-P_GPI19"/>
    <property type="match status" value="1"/>
</dbReference>
<gene>
    <name evidence="10" type="ORF">BN860_03312g</name>
</gene>
<evidence type="ECO:0000313" key="11">
    <source>
        <dbReference type="Proteomes" id="UP000019375"/>
    </source>
</evidence>
<keyword evidence="3 7" id="KW-0337">GPI-anchor biosynthesis</keyword>
<evidence type="ECO:0000256" key="6">
    <source>
        <dbReference type="ARBA" id="ARBA00023136"/>
    </source>
</evidence>
<name>A0A8J2X0L8_ZYGB2</name>
<accession>A0A8J2X0L8</accession>
<dbReference type="GO" id="GO:0017176">
    <property type="term" value="F:phosphatidylinositol N-acetylglucosaminyltransferase activity"/>
    <property type="evidence" value="ECO:0007669"/>
    <property type="project" value="UniProtKB-UniRule"/>
</dbReference>
<dbReference type="OrthoDB" id="690928at2759"/>
<keyword evidence="7" id="KW-0256">Endoplasmic reticulum</keyword>
<evidence type="ECO:0000256" key="1">
    <source>
        <dbReference type="ARBA" id="ARBA00004141"/>
    </source>
</evidence>
<keyword evidence="11" id="KW-1185">Reference proteome</keyword>
<proteinExistence type="inferred from homology"/>
<evidence type="ECO:0000256" key="8">
    <source>
        <dbReference type="SAM" id="Phobius"/>
    </source>
</evidence>
<comment type="pathway">
    <text evidence="2 7">Glycolipid biosynthesis; glycosylphosphatidylinositol-anchor biosynthesis.</text>
</comment>
<keyword evidence="7" id="KW-0808">Transferase</keyword>
<sequence length="138" mass="16110">MGEDYSKEYEWFAYYITASSVLIFTIIWSLLPEQNEMGPLHGGLFQAILDILPQRRWVIYLQAFVLMGMLYTYMALFSYNEDVLMPPLDDLNTITDSQSRIAVVEDEQKFLRHYAFEETSALLDLPIMDVCEVLHHSD</sequence>
<feature type="domain" description="PIG-P" evidence="9">
    <location>
        <begin position="7"/>
        <end position="134"/>
    </location>
</feature>
<dbReference type="EC" id="2.4.1.198" evidence="7"/>
<evidence type="ECO:0000256" key="4">
    <source>
        <dbReference type="ARBA" id="ARBA00022692"/>
    </source>
</evidence>
<keyword evidence="6 7" id="KW-0472">Membrane</keyword>
<dbReference type="InterPro" id="IPR052263">
    <property type="entry name" value="GPI_Anchor_Biosynth"/>
</dbReference>
<dbReference type="Pfam" id="PF08510">
    <property type="entry name" value="PIG-P"/>
    <property type="match status" value="1"/>
</dbReference>
<dbReference type="EMBL" id="HG316458">
    <property type="protein sequence ID" value="CDF89854.1"/>
    <property type="molecule type" value="Genomic_DNA"/>
</dbReference>
<evidence type="ECO:0000256" key="5">
    <source>
        <dbReference type="ARBA" id="ARBA00022989"/>
    </source>
</evidence>
<comment type="function">
    <text evidence="7">Part of the complex catalyzing the transfer of N-acetylglucosamine from UDP-N-acetylglucosamine to phosphatidylinositol, the first step of GPI biosynthesis.</text>
</comment>
<dbReference type="Proteomes" id="UP000019375">
    <property type="component" value="Unassembled WGS sequence"/>
</dbReference>
<evidence type="ECO:0000256" key="7">
    <source>
        <dbReference type="PIRNR" id="PIRNR008765"/>
    </source>
</evidence>
<dbReference type="PANTHER" id="PTHR46346">
    <property type="entry name" value="PHOSPHATIDYLINOSITOL N-ACETYLGLUCOSAMINYLTRANSFERASE SUBUNIT P"/>
    <property type="match status" value="1"/>
</dbReference>
<evidence type="ECO:0000256" key="3">
    <source>
        <dbReference type="ARBA" id="ARBA00022502"/>
    </source>
</evidence>
<organism evidence="10 11">
    <name type="scientific">Zygosaccharomyces bailii (strain CLIB 213 / ATCC 58445 / CBS 680 / BCRC 21525 / NBRC 1098 / NCYC 1416 / NRRL Y-2227)</name>
    <dbReference type="NCBI Taxonomy" id="1333698"/>
    <lineage>
        <taxon>Eukaryota</taxon>
        <taxon>Fungi</taxon>
        <taxon>Dikarya</taxon>
        <taxon>Ascomycota</taxon>
        <taxon>Saccharomycotina</taxon>
        <taxon>Saccharomycetes</taxon>
        <taxon>Saccharomycetales</taxon>
        <taxon>Saccharomycetaceae</taxon>
        <taxon>Zygosaccharomyces</taxon>
    </lineage>
</organism>
<dbReference type="InterPro" id="IPR013717">
    <property type="entry name" value="PIG-P"/>
</dbReference>